<accession>A0A7R7XUG8</accession>
<protein>
    <submittedName>
        <fullName evidence="1">Uncharacterized protein</fullName>
    </submittedName>
</protein>
<dbReference type="EMBL" id="AP024448">
    <property type="protein sequence ID" value="BCS27952.1"/>
    <property type="molecule type" value="Genomic_DNA"/>
</dbReference>
<reference evidence="1" key="1">
    <citation type="submission" date="2021-01" db="EMBL/GenBank/DDBJ databases">
        <authorList>
            <consortium name="Aspergillus puulaauensis MK2 genome sequencing consortium"/>
            <person name="Kazuki M."/>
            <person name="Futagami T."/>
        </authorList>
    </citation>
    <scope>NUCLEOTIDE SEQUENCE</scope>
    <source>
        <strain evidence="1">MK2</strain>
    </source>
</reference>
<keyword evidence="2" id="KW-1185">Reference proteome</keyword>
<dbReference type="Proteomes" id="UP000654913">
    <property type="component" value="Chromosome 6"/>
</dbReference>
<organism evidence="1 2">
    <name type="scientific">Aspergillus puulaauensis</name>
    <dbReference type="NCBI Taxonomy" id="1220207"/>
    <lineage>
        <taxon>Eukaryota</taxon>
        <taxon>Fungi</taxon>
        <taxon>Dikarya</taxon>
        <taxon>Ascomycota</taxon>
        <taxon>Pezizomycotina</taxon>
        <taxon>Eurotiomycetes</taxon>
        <taxon>Eurotiomycetidae</taxon>
        <taxon>Eurotiales</taxon>
        <taxon>Aspergillaceae</taxon>
        <taxon>Aspergillus</taxon>
    </lineage>
</organism>
<dbReference type="GeneID" id="64977949"/>
<proteinExistence type="predicted"/>
<gene>
    <name evidence="1" type="ORF">APUU_61000S</name>
</gene>
<dbReference type="AlphaFoldDB" id="A0A7R7XUG8"/>
<sequence>MLWNPAKSTLKIFLGRSLGSIVTPAHLMLDTFTESILNVLSDQGLLVLALVTSHFDPTSDIHQHFNQQRHTPDQVLSEAPQLLSLESYHLVRSLEVPDELNAMCRYSFPTIEGLKAHKDQFELAKADLELHLDSFDTMLEMILNTDTSGRLHHMEQRRGMEKCLQIRKKLCDRVDALGAKQKEDDFQDLPTDPNTGTKISVLNTYSTGDAYY</sequence>
<dbReference type="RefSeq" id="XP_041560138.1">
    <property type="nucleotide sequence ID" value="XM_041694293.1"/>
</dbReference>
<dbReference type="KEGG" id="apuu:APUU_61000S"/>
<reference evidence="1" key="2">
    <citation type="submission" date="2021-02" db="EMBL/GenBank/DDBJ databases">
        <title>Aspergillus puulaauensis MK2 genome sequence.</title>
        <authorList>
            <person name="Futagami T."/>
            <person name="Mori K."/>
            <person name="Kadooka C."/>
            <person name="Tanaka T."/>
        </authorList>
    </citation>
    <scope>NUCLEOTIDE SEQUENCE</scope>
    <source>
        <strain evidence="1">MK2</strain>
    </source>
</reference>
<name>A0A7R7XUG8_9EURO</name>
<evidence type="ECO:0000313" key="2">
    <source>
        <dbReference type="Proteomes" id="UP000654913"/>
    </source>
</evidence>
<evidence type="ECO:0000313" key="1">
    <source>
        <dbReference type="EMBL" id="BCS27952.1"/>
    </source>
</evidence>